<comment type="caution">
    <text evidence="3">The sequence shown here is derived from an EMBL/GenBank/DDBJ whole genome shotgun (WGS) entry which is preliminary data.</text>
</comment>
<feature type="compositionally biased region" description="Gly residues" evidence="1">
    <location>
        <begin position="732"/>
        <end position="749"/>
    </location>
</feature>
<dbReference type="SUPFAM" id="SSF53474">
    <property type="entry name" value="alpha/beta-Hydrolases"/>
    <property type="match status" value="1"/>
</dbReference>
<gene>
    <name evidence="3" type="ORF">B0H65DRAFT_79959</name>
</gene>
<proteinExistence type="predicted"/>
<sequence>MTNQNGQKDQQLAPPTPDYITLEGDDEGMETPSVHAGPKAKPKRIIVCCDGTWMDSLGKRGEEPPSNVTRISRVLRRTCYDGTHQVIAYVPGVGTSNKLDSITGGAFGMGLDQDIREVYNFICTNYVDGDEIFLIGFSRGAFTARSTADMIASLGILTPDGLDRFYSVFNDYMYMGTPSRNKTEFIVPGLPEYRGQKGQEKNEWEAERTRIYRERMIELGYTRDKFRDGKTDITIKALGVWDTVGALGIPPAPVIGVRGSSNQWAFTNTQISDKVEHAFQALALDEPRYAFRPALWERLPGSKTNLKQVWFPGTHANVGGGWYDQQMADITLAWMCDQLSTLGVEFNLTRMHSIFLDSLRYSAVHPFPYSPPSFAQSLLTKGKSTISKLLTIGKPSSTSSRPSSSSPSSPRSSISSSHSRSSHAKSQSISSLSNIKVPPAIPWARPPLFHPPPSSHPSTSKPSGGLIRDIAECTPLHTHSHPPLASTPSTLIQLGARPYALGTLRLPSTTSITTLAGRTVRRPGLFLRVDEDTNQDTPHPLLSTGETIHSSVRVRLACGGLAPDDKEPWLCPALLRGMDGRPLWKLERGWAFTQSEVDKLATFVPKELKLLGRVYPTDKLYDVKMEEMRWRWVYVGDERSVQTGTGSGKIEFGKGVRFPDRMMLAEEPLVGYWERYLLGMLSGEPDVWRWAGEMGMEMGEGEVGGVLGERTNVNGNGQANGNGNGVKRNGTVVGGKGTVNGVNGNGNGNKGHKVAHSAG</sequence>
<keyword evidence="4" id="KW-1185">Reference proteome</keyword>
<feature type="domain" description="T6SS Phospholipase effector Tle1-like catalytic" evidence="2">
    <location>
        <begin position="43"/>
        <end position="338"/>
    </location>
</feature>
<dbReference type="RefSeq" id="XP_062676495.1">
    <property type="nucleotide sequence ID" value="XM_062831435.1"/>
</dbReference>
<feature type="region of interest" description="Disordered" evidence="1">
    <location>
        <begin position="1"/>
        <end position="37"/>
    </location>
</feature>
<dbReference type="EMBL" id="JAUEPP010000011">
    <property type="protein sequence ID" value="KAK3334329.1"/>
    <property type="molecule type" value="Genomic_DNA"/>
</dbReference>
<feature type="region of interest" description="Disordered" evidence="1">
    <location>
        <begin position="443"/>
        <end position="466"/>
    </location>
</feature>
<reference evidence="3" key="2">
    <citation type="submission" date="2023-06" db="EMBL/GenBank/DDBJ databases">
        <authorList>
            <consortium name="Lawrence Berkeley National Laboratory"/>
            <person name="Haridas S."/>
            <person name="Hensen N."/>
            <person name="Bonometti L."/>
            <person name="Westerberg I."/>
            <person name="Brannstrom I.O."/>
            <person name="Guillou S."/>
            <person name="Cros-Aarteil S."/>
            <person name="Calhoun S."/>
            <person name="Kuo A."/>
            <person name="Mondo S."/>
            <person name="Pangilinan J."/>
            <person name="Riley R."/>
            <person name="Labutti K."/>
            <person name="Andreopoulos B."/>
            <person name="Lipzen A."/>
            <person name="Chen C."/>
            <person name="Yanf M."/>
            <person name="Daum C."/>
            <person name="Ng V."/>
            <person name="Clum A."/>
            <person name="Steindorff A."/>
            <person name="Ohm R."/>
            <person name="Martin F."/>
            <person name="Silar P."/>
            <person name="Natvig D."/>
            <person name="Lalanne C."/>
            <person name="Gautier V."/>
            <person name="Ament-Velasquez S.L."/>
            <person name="Kruys A."/>
            <person name="Hutchinson M.I."/>
            <person name="Powell A.J."/>
            <person name="Barry K."/>
            <person name="Miller A.N."/>
            <person name="Grigoriev I.V."/>
            <person name="Debuchy R."/>
            <person name="Gladieux P."/>
            <person name="Thoren M.H."/>
            <person name="Johannesson H."/>
        </authorList>
    </citation>
    <scope>NUCLEOTIDE SEQUENCE</scope>
    <source>
        <strain evidence="3">CBS 560.94</strain>
    </source>
</reference>
<protein>
    <recommendedName>
        <fullName evidence="2">T6SS Phospholipase effector Tle1-like catalytic domain-containing protein</fullName>
    </recommendedName>
</protein>
<feature type="region of interest" description="Disordered" evidence="1">
    <location>
        <begin position="391"/>
        <end position="431"/>
    </location>
</feature>
<feature type="compositionally biased region" description="Polar residues" evidence="1">
    <location>
        <begin position="1"/>
        <end position="10"/>
    </location>
</feature>
<dbReference type="InterPro" id="IPR029058">
    <property type="entry name" value="AB_hydrolase_fold"/>
</dbReference>
<evidence type="ECO:0000313" key="4">
    <source>
        <dbReference type="Proteomes" id="UP001278500"/>
    </source>
</evidence>
<evidence type="ECO:0000256" key="1">
    <source>
        <dbReference type="SAM" id="MobiDB-lite"/>
    </source>
</evidence>
<feature type="compositionally biased region" description="Low complexity" evidence="1">
    <location>
        <begin position="395"/>
        <end position="431"/>
    </location>
</feature>
<dbReference type="PANTHER" id="PTHR33840">
    <property type="match status" value="1"/>
</dbReference>
<dbReference type="InterPro" id="IPR018712">
    <property type="entry name" value="Tle1-like_cat"/>
</dbReference>
<dbReference type="Pfam" id="PF09994">
    <property type="entry name" value="T6SS_Tle1-like_cat"/>
    <property type="match status" value="1"/>
</dbReference>
<evidence type="ECO:0000313" key="3">
    <source>
        <dbReference type="EMBL" id="KAK3334329.1"/>
    </source>
</evidence>
<feature type="region of interest" description="Disordered" evidence="1">
    <location>
        <begin position="715"/>
        <end position="759"/>
    </location>
</feature>
<dbReference type="Proteomes" id="UP001278500">
    <property type="component" value="Unassembled WGS sequence"/>
</dbReference>
<name>A0AAE0IZW8_9PEZI</name>
<dbReference type="AlphaFoldDB" id="A0AAE0IZW8"/>
<organism evidence="3 4">
    <name type="scientific">Neurospora tetraspora</name>
    <dbReference type="NCBI Taxonomy" id="94610"/>
    <lineage>
        <taxon>Eukaryota</taxon>
        <taxon>Fungi</taxon>
        <taxon>Dikarya</taxon>
        <taxon>Ascomycota</taxon>
        <taxon>Pezizomycotina</taxon>
        <taxon>Sordariomycetes</taxon>
        <taxon>Sordariomycetidae</taxon>
        <taxon>Sordariales</taxon>
        <taxon>Sordariaceae</taxon>
        <taxon>Neurospora</taxon>
    </lineage>
</organism>
<feature type="compositionally biased region" description="Pro residues" evidence="1">
    <location>
        <begin position="443"/>
        <end position="455"/>
    </location>
</feature>
<feature type="compositionally biased region" description="Basic residues" evidence="1">
    <location>
        <begin position="750"/>
        <end position="759"/>
    </location>
</feature>
<reference evidence="3" key="1">
    <citation type="journal article" date="2023" name="Mol. Phylogenet. Evol.">
        <title>Genome-scale phylogeny and comparative genomics of the fungal order Sordariales.</title>
        <authorList>
            <person name="Hensen N."/>
            <person name="Bonometti L."/>
            <person name="Westerberg I."/>
            <person name="Brannstrom I.O."/>
            <person name="Guillou S."/>
            <person name="Cros-Aarteil S."/>
            <person name="Calhoun S."/>
            <person name="Haridas S."/>
            <person name="Kuo A."/>
            <person name="Mondo S."/>
            <person name="Pangilinan J."/>
            <person name="Riley R."/>
            <person name="LaButti K."/>
            <person name="Andreopoulos B."/>
            <person name="Lipzen A."/>
            <person name="Chen C."/>
            <person name="Yan M."/>
            <person name="Daum C."/>
            <person name="Ng V."/>
            <person name="Clum A."/>
            <person name="Steindorff A."/>
            <person name="Ohm R.A."/>
            <person name="Martin F."/>
            <person name="Silar P."/>
            <person name="Natvig D.O."/>
            <person name="Lalanne C."/>
            <person name="Gautier V."/>
            <person name="Ament-Velasquez S.L."/>
            <person name="Kruys A."/>
            <person name="Hutchinson M.I."/>
            <person name="Powell A.J."/>
            <person name="Barry K."/>
            <person name="Miller A.N."/>
            <person name="Grigoriev I.V."/>
            <person name="Debuchy R."/>
            <person name="Gladieux P."/>
            <person name="Hiltunen Thoren M."/>
            <person name="Johannesson H."/>
        </authorList>
    </citation>
    <scope>NUCLEOTIDE SEQUENCE</scope>
    <source>
        <strain evidence="3">CBS 560.94</strain>
    </source>
</reference>
<dbReference type="GeneID" id="87868589"/>
<accession>A0AAE0IZW8</accession>
<dbReference type="PANTHER" id="PTHR33840:SF1">
    <property type="entry name" value="TLE1 PHOSPHOLIPASE DOMAIN-CONTAINING PROTEIN"/>
    <property type="match status" value="1"/>
</dbReference>
<evidence type="ECO:0000259" key="2">
    <source>
        <dbReference type="Pfam" id="PF09994"/>
    </source>
</evidence>